<gene>
    <name evidence="2" type="ORF">FNH09_00200</name>
</gene>
<name>A0A5N8V4L6_9ACTN</name>
<dbReference type="AlphaFoldDB" id="A0A5N8V4L6"/>
<accession>A0A5N8V4L6</accession>
<evidence type="ECO:0008006" key="4">
    <source>
        <dbReference type="Google" id="ProtNLM"/>
    </source>
</evidence>
<dbReference type="Proteomes" id="UP000325849">
    <property type="component" value="Unassembled WGS sequence"/>
</dbReference>
<sequence>MPAERSSFALAAAIAVVATALSAVPASADDAGPVGIGVARTADNRGTFTVTAWTDAPGAVVTSVSARVRAGDTVVAEVPALTRTGSTWGLPADAALKLAEDGGTMPHLGAYSIDVSATDDQGHTTTRDAAGTLDFTLKPALIDTAGDGKLEFTRLPTYDHKSLGVTDRLVGIEPGSGDRVPLEGRTVEVTRVPVSGTPRPDDTFTAVTDAEGRFTTEDLDLVDWATFTAGFAAADDQVHGDARVYGSPSISPTKASVTATADRTRVLPGQTVTVTGTVSTGSGADAAGLADIPVQISLRAYGSDRPALTVTTDASGHFSAVLDPPAGVGVDGWSAASPDMYLSTTAARGSLVVPEESVLRKVTASLAADGQVKVTGRLAHAYNNNSSDAESVRLEYSADGRTGWRSLATAKSDYYGNFTLSAWGYIDGYYRVHHLADDKLAESTSAPVRLSRVDTRVSSIKASATKVTKGTTVTFTGTLQEYVSRTWRPYQGRHVELFFQKKGSTKWTYVASGTTSSTGKATLKGKPTADGKWLIQYFGDSRHFDSGGTAVYVDVR</sequence>
<organism evidence="2 3">
    <name type="scientific">Streptomyces adustus</name>
    <dbReference type="NCBI Taxonomy" id="1609272"/>
    <lineage>
        <taxon>Bacteria</taxon>
        <taxon>Bacillati</taxon>
        <taxon>Actinomycetota</taxon>
        <taxon>Actinomycetes</taxon>
        <taxon>Kitasatosporales</taxon>
        <taxon>Streptomycetaceae</taxon>
        <taxon>Streptomyces</taxon>
    </lineage>
</organism>
<feature type="signal peptide" evidence="1">
    <location>
        <begin position="1"/>
        <end position="28"/>
    </location>
</feature>
<feature type="chain" id="PRO_5025053693" description="Htaa domain protein" evidence="1">
    <location>
        <begin position="29"/>
        <end position="556"/>
    </location>
</feature>
<dbReference type="OrthoDB" id="3447380at2"/>
<comment type="caution">
    <text evidence="2">The sequence shown here is derived from an EMBL/GenBank/DDBJ whole genome shotgun (WGS) entry which is preliminary data.</text>
</comment>
<evidence type="ECO:0000313" key="3">
    <source>
        <dbReference type="Proteomes" id="UP000325849"/>
    </source>
</evidence>
<evidence type="ECO:0000313" key="2">
    <source>
        <dbReference type="EMBL" id="MPY29816.1"/>
    </source>
</evidence>
<protein>
    <recommendedName>
        <fullName evidence="4">Htaa domain protein</fullName>
    </recommendedName>
</protein>
<dbReference type="RefSeq" id="WP_152883771.1">
    <property type="nucleotide sequence ID" value="NZ_VJZD01000001.1"/>
</dbReference>
<keyword evidence="1" id="KW-0732">Signal</keyword>
<dbReference type="EMBL" id="VJZD01000001">
    <property type="protein sequence ID" value="MPY29816.1"/>
    <property type="molecule type" value="Genomic_DNA"/>
</dbReference>
<keyword evidence="3" id="KW-1185">Reference proteome</keyword>
<reference evidence="2 3" key="1">
    <citation type="submission" date="2019-07" db="EMBL/GenBank/DDBJ databases">
        <title>New species of Amycolatopsis and Streptomyces.</title>
        <authorList>
            <person name="Duangmal K."/>
            <person name="Teo W.F.A."/>
            <person name="Lipun K."/>
        </authorList>
    </citation>
    <scope>NUCLEOTIDE SEQUENCE [LARGE SCALE GENOMIC DNA]</scope>
    <source>
        <strain evidence="2 3">NBRC 109810</strain>
    </source>
</reference>
<proteinExistence type="predicted"/>
<evidence type="ECO:0000256" key="1">
    <source>
        <dbReference type="SAM" id="SignalP"/>
    </source>
</evidence>